<sequence length="278" mass="31565">MGQNAFDQKKNAILEEINSTDLDLSPKGTIDELCLPIMKLINSHRDMVTTSSCSGRLSVFVEGNKVHNKTVKVGGKGDGGKWLFVTHNQDEVLGWLNNLENKNTYFQPILTPNSTPGSDGSTRLILYKYEPFILHVKCRDLESASALYNVAMSCGFRESGIGSNFIVAIRINIKLDVPIGYVDETTDAYNLLVPLTYIELLDQLTFVKFEDNAKKIQYLYNKIENEIINHPIQNVATTQKKEVETKEDRRIRKRKEGLERQRRALEEKLLKQDTANIV</sequence>
<evidence type="ECO:0000256" key="5">
    <source>
        <dbReference type="ARBA" id="ARBA00022679"/>
    </source>
</evidence>
<keyword evidence="6" id="KW-0949">S-adenosyl-L-methionine</keyword>
<evidence type="ECO:0000259" key="13">
    <source>
        <dbReference type="Pfam" id="PF02676"/>
    </source>
</evidence>
<organism evidence="14 15">
    <name type="scientific">Henningerozyma blattae (strain ATCC 34711 / CBS 6284 / DSM 70876 / NBRC 10599 / NRRL Y-10934 / UCD 77-7)</name>
    <name type="common">Yeast</name>
    <name type="synonym">Tetrapisispora blattae</name>
    <dbReference type="NCBI Taxonomy" id="1071380"/>
    <lineage>
        <taxon>Eukaryota</taxon>
        <taxon>Fungi</taxon>
        <taxon>Dikarya</taxon>
        <taxon>Ascomycota</taxon>
        <taxon>Saccharomycotina</taxon>
        <taxon>Saccharomycetes</taxon>
        <taxon>Saccharomycetales</taxon>
        <taxon>Saccharomycetaceae</taxon>
        <taxon>Henningerozyma</taxon>
    </lineage>
</organism>
<evidence type="ECO:0000313" key="14">
    <source>
        <dbReference type="EMBL" id="CCH59808.1"/>
    </source>
</evidence>
<comment type="pathway">
    <text evidence="1">tRNA modification; wybutosine-tRNA(Phe) biosynthesis.</text>
</comment>
<evidence type="ECO:0000313" key="15">
    <source>
        <dbReference type="Proteomes" id="UP000002866"/>
    </source>
</evidence>
<evidence type="ECO:0000256" key="3">
    <source>
        <dbReference type="ARBA" id="ARBA00012750"/>
    </source>
</evidence>
<evidence type="ECO:0000256" key="11">
    <source>
        <dbReference type="ARBA" id="ARBA00069229"/>
    </source>
</evidence>
<evidence type="ECO:0000256" key="9">
    <source>
        <dbReference type="ARBA" id="ARBA00049202"/>
    </source>
</evidence>
<keyword evidence="12" id="KW-0175">Coiled coil</keyword>
<evidence type="ECO:0000256" key="2">
    <source>
        <dbReference type="ARBA" id="ARBA00008569"/>
    </source>
</evidence>
<feature type="coiled-coil region" evidence="12">
    <location>
        <begin position="248"/>
        <end position="275"/>
    </location>
</feature>
<dbReference type="Proteomes" id="UP000002866">
    <property type="component" value="Chromosome 2"/>
</dbReference>
<dbReference type="InterPro" id="IPR036602">
    <property type="entry name" value="tRNA_yW-synthesising-like_sf"/>
</dbReference>
<dbReference type="Gene3D" id="3.30.1960.10">
    <property type="entry name" value="tRNA wybutosine-synthesizing-like"/>
    <property type="match status" value="1"/>
</dbReference>
<dbReference type="STRING" id="1071380.I2H0A6"/>
<dbReference type="PANTHER" id="PTHR48418:SF1">
    <property type="entry name" value="TRNA WYBUTOSINE-SYNTHESIZING PROTEIN 3"/>
    <property type="match status" value="1"/>
</dbReference>
<evidence type="ECO:0000256" key="10">
    <source>
        <dbReference type="ARBA" id="ARBA00058049"/>
    </source>
</evidence>
<evidence type="ECO:0000256" key="4">
    <source>
        <dbReference type="ARBA" id="ARBA00022603"/>
    </source>
</evidence>
<evidence type="ECO:0000256" key="6">
    <source>
        <dbReference type="ARBA" id="ARBA00022691"/>
    </source>
</evidence>
<gene>
    <name evidence="14" type="primary">TBLA0B09900</name>
    <name evidence="14" type="ORF">TBLA_0B09900</name>
</gene>
<comment type="function">
    <text evidence="10">S-adenosyl-L-methionine-dependent methyltransferase that acts as a component of the wybutosine biosynthesis pathway. Wybutosine is a hyper modified guanosine with a tricyclic base found at the 3'-position adjacent to the anticodon of eukaryotic phenylalanine tRNA. Probably methylates N-4 position of wybutosine-86 to produce wybutosine-72.</text>
</comment>
<dbReference type="HOGENOM" id="CLU_047426_0_0_1"/>
<dbReference type="FunFam" id="3.30.1960.10:FF:000003">
    <property type="entry name" value="tRNA methyltransferase"/>
    <property type="match status" value="1"/>
</dbReference>
<evidence type="ECO:0000256" key="8">
    <source>
        <dbReference type="ARBA" id="ARBA00030554"/>
    </source>
</evidence>
<dbReference type="OrthoDB" id="263283at2759"/>
<proteinExistence type="inferred from homology"/>
<evidence type="ECO:0000256" key="12">
    <source>
        <dbReference type="SAM" id="Coils"/>
    </source>
</evidence>
<keyword evidence="15" id="KW-1185">Reference proteome</keyword>
<dbReference type="EMBL" id="HE806317">
    <property type="protein sequence ID" value="CCH59808.1"/>
    <property type="molecule type" value="Genomic_DNA"/>
</dbReference>
<comment type="similarity">
    <text evidence="2">Belongs to the TYW3 family.</text>
</comment>
<keyword evidence="4" id="KW-0489">Methyltransferase</keyword>
<dbReference type="GeneID" id="14494221"/>
<dbReference type="AlphaFoldDB" id="I2H0A6"/>
<dbReference type="EC" id="2.1.1.282" evidence="3"/>
<dbReference type="RefSeq" id="XP_004179327.1">
    <property type="nucleotide sequence ID" value="XM_004179279.1"/>
</dbReference>
<name>I2H0A6_HENB6</name>
<feature type="domain" description="tRNA wybutosine-synthesizing protein" evidence="13">
    <location>
        <begin position="8"/>
        <end position="224"/>
    </location>
</feature>
<evidence type="ECO:0000256" key="1">
    <source>
        <dbReference type="ARBA" id="ARBA00004797"/>
    </source>
</evidence>
<dbReference type="GO" id="GO:0031591">
    <property type="term" value="P:wybutosine biosynthetic process"/>
    <property type="evidence" value="ECO:0007669"/>
    <property type="project" value="EnsemblFungi"/>
</dbReference>
<dbReference type="OMA" id="TWLYVSH"/>
<evidence type="ECO:0000256" key="7">
    <source>
        <dbReference type="ARBA" id="ARBA00022694"/>
    </source>
</evidence>
<dbReference type="PANTHER" id="PTHR48418">
    <property type="entry name" value="TRNA WYBUTOSINE-SYNTHESIZING PROTEIN 3"/>
    <property type="match status" value="1"/>
</dbReference>
<dbReference type="InParanoid" id="I2H0A6"/>
<dbReference type="FunCoup" id="I2H0A6">
    <property type="interactions" value="66"/>
</dbReference>
<keyword evidence="7" id="KW-0819">tRNA processing</keyword>
<accession>I2H0A6</accession>
<dbReference type="Pfam" id="PF02676">
    <property type="entry name" value="TYW3"/>
    <property type="match status" value="1"/>
</dbReference>
<dbReference type="InterPro" id="IPR003827">
    <property type="entry name" value="tRNA_yW-synthesising"/>
</dbReference>
<protein>
    <recommendedName>
        <fullName evidence="11">tRNA wybutosine-synthesizing protein 3</fullName>
        <ecNumber evidence="3">2.1.1.282</ecNumber>
    </recommendedName>
    <alternativeName>
        <fullName evidence="8">tRNA(Phe) 7-((3-amino-3-carboxypropyl)-4-demethylwyosine(37)-N(4))-methyltransferase</fullName>
    </alternativeName>
</protein>
<dbReference type="SUPFAM" id="SSF111278">
    <property type="entry name" value="SSo0622-like"/>
    <property type="match status" value="1"/>
</dbReference>
<reference evidence="14 15" key="1">
    <citation type="journal article" date="2011" name="Proc. Natl. Acad. Sci. U.S.A.">
        <title>Evolutionary erosion of yeast sex chromosomes by mating-type switching accidents.</title>
        <authorList>
            <person name="Gordon J.L."/>
            <person name="Armisen D."/>
            <person name="Proux-Wera E."/>
            <person name="Oheigeartaigh S.S."/>
            <person name="Byrne K.P."/>
            <person name="Wolfe K.H."/>
        </authorList>
    </citation>
    <scope>NUCLEOTIDE SEQUENCE [LARGE SCALE GENOMIC DNA]</scope>
    <source>
        <strain evidence="15">ATCC 34711 / CBS 6284 / DSM 70876 / NBRC 10599 / NRRL Y-10934 / UCD 77-7</strain>
    </source>
</reference>
<dbReference type="GO" id="GO:0008175">
    <property type="term" value="F:tRNA methyltransferase activity"/>
    <property type="evidence" value="ECO:0007669"/>
    <property type="project" value="EnsemblFungi"/>
</dbReference>
<comment type="catalytic activity">
    <reaction evidence="9">
        <text>4-demethyl-7-[(3S)-3-amino-3-carboxypropyl]wyosine(37) in tRNA(Phe) + S-adenosyl-L-methionine = 7-[(3S)-3-amino-3-carboxypropyl]wyosine(37) in tRNA(Phe) + S-adenosyl-L-homocysteine + H(+)</text>
        <dbReference type="Rhea" id="RHEA:36635"/>
        <dbReference type="Rhea" id="RHEA-COMP:10378"/>
        <dbReference type="Rhea" id="RHEA-COMP:10379"/>
        <dbReference type="ChEBI" id="CHEBI:15378"/>
        <dbReference type="ChEBI" id="CHEBI:57856"/>
        <dbReference type="ChEBI" id="CHEBI:59789"/>
        <dbReference type="ChEBI" id="CHEBI:73543"/>
        <dbReference type="ChEBI" id="CHEBI:73550"/>
        <dbReference type="EC" id="2.1.1.282"/>
    </reaction>
</comment>
<dbReference type="KEGG" id="tbl:TBLA_0B09900"/>
<dbReference type="eggNOG" id="KOG1228">
    <property type="taxonomic scope" value="Eukaryota"/>
</dbReference>
<dbReference type="GO" id="GO:0030488">
    <property type="term" value="P:tRNA methylation"/>
    <property type="evidence" value="ECO:0007669"/>
    <property type="project" value="EnsemblFungi"/>
</dbReference>
<keyword evidence="5" id="KW-0808">Transferase</keyword>